<proteinExistence type="predicted"/>
<reference evidence="3" key="1">
    <citation type="submission" date="2016-10" db="EMBL/GenBank/DDBJ databases">
        <authorList>
            <person name="Varghese N."/>
            <person name="Submissions S."/>
        </authorList>
    </citation>
    <scope>NUCLEOTIDE SEQUENCE [LARGE SCALE GENOMIC DNA]</scope>
    <source>
        <strain evidence="3">FP5</strain>
    </source>
</reference>
<keyword evidence="1" id="KW-0175">Coiled coil</keyword>
<evidence type="ECO:0000256" key="1">
    <source>
        <dbReference type="SAM" id="Coils"/>
    </source>
</evidence>
<dbReference type="EMBL" id="FOOG01000002">
    <property type="protein sequence ID" value="SFF59104.1"/>
    <property type="molecule type" value="Genomic_DNA"/>
</dbReference>
<dbReference type="InterPro" id="IPR045956">
    <property type="entry name" value="DUF6376"/>
</dbReference>
<evidence type="ECO:0008006" key="4">
    <source>
        <dbReference type="Google" id="ProtNLM"/>
    </source>
</evidence>
<gene>
    <name evidence="2" type="ORF">SAMN05216353_102230</name>
</gene>
<organism evidence="2 3">
    <name type="scientific">Halobacillus alkaliphilus</name>
    <dbReference type="NCBI Taxonomy" id="396056"/>
    <lineage>
        <taxon>Bacteria</taxon>
        <taxon>Bacillati</taxon>
        <taxon>Bacillota</taxon>
        <taxon>Bacilli</taxon>
        <taxon>Bacillales</taxon>
        <taxon>Bacillaceae</taxon>
        <taxon>Halobacillus</taxon>
    </lineage>
</organism>
<dbReference type="Proteomes" id="UP000198897">
    <property type="component" value="Unassembled WGS sequence"/>
</dbReference>
<feature type="coiled-coil region" evidence="1">
    <location>
        <begin position="56"/>
        <end position="83"/>
    </location>
</feature>
<protein>
    <recommendedName>
        <fullName evidence="4">Lipoprotein</fullName>
    </recommendedName>
</protein>
<dbReference type="AlphaFoldDB" id="A0A1I2JX47"/>
<dbReference type="OrthoDB" id="2607309at2"/>
<keyword evidence="3" id="KW-1185">Reference proteome</keyword>
<dbReference type="Pfam" id="PF19903">
    <property type="entry name" value="DUF6376"/>
    <property type="match status" value="1"/>
</dbReference>
<name>A0A1I2JX47_9BACI</name>
<accession>A0A1I2JX47</accession>
<evidence type="ECO:0000313" key="2">
    <source>
        <dbReference type="EMBL" id="SFF59104.1"/>
    </source>
</evidence>
<sequence length="148" mass="16768">MKKVYGYFFIVVMLFLSGCSFLEGVNNSLNYVNEATEYANEVSTFTSEVPELAEQAVMDQQAANELETRLEEMKANIEEFNELEAPQAGADLHEQVVERNNQALEGIQMYLDNMENGKLDASVIENTEVFQSLREITEVIDQIKQLGE</sequence>
<dbReference type="PROSITE" id="PS51257">
    <property type="entry name" value="PROKAR_LIPOPROTEIN"/>
    <property type="match status" value="1"/>
</dbReference>
<evidence type="ECO:0000313" key="3">
    <source>
        <dbReference type="Proteomes" id="UP000198897"/>
    </source>
</evidence>